<evidence type="ECO:0000313" key="3">
    <source>
        <dbReference type="EMBL" id="MBB5033762.1"/>
    </source>
</evidence>
<protein>
    <submittedName>
        <fullName evidence="3">Uncharacterized protein</fullName>
    </submittedName>
</protein>
<evidence type="ECO:0000313" key="4">
    <source>
        <dbReference type="Proteomes" id="UP000590740"/>
    </source>
</evidence>
<accession>A0A7W7YD10</accession>
<comment type="caution">
    <text evidence="3">The sequence shown here is derived from an EMBL/GenBank/DDBJ whole genome shotgun (WGS) entry which is preliminary data.</text>
</comment>
<reference evidence="3 4" key="1">
    <citation type="submission" date="2020-08" db="EMBL/GenBank/DDBJ databases">
        <title>Genomic Encyclopedia of Type Strains, Phase IV (KMG-IV): sequencing the most valuable type-strain genomes for metagenomic binning, comparative biology and taxonomic classification.</title>
        <authorList>
            <person name="Goeker M."/>
        </authorList>
    </citation>
    <scope>NUCLEOTIDE SEQUENCE [LARGE SCALE GENOMIC DNA]</scope>
    <source>
        <strain evidence="3 4">DSM 12252</strain>
    </source>
</reference>
<organism evidence="3 4">
    <name type="scientific">Prosthecobacter vanneervenii</name>
    <dbReference type="NCBI Taxonomy" id="48466"/>
    <lineage>
        <taxon>Bacteria</taxon>
        <taxon>Pseudomonadati</taxon>
        <taxon>Verrucomicrobiota</taxon>
        <taxon>Verrucomicrobiia</taxon>
        <taxon>Verrucomicrobiales</taxon>
        <taxon>Verrucomicrobiaceae</taxon>
        <taxon>Prosthecobacter</taxon>
    </lineage>
</organism>
<keyword evidence="2" id="KW-1133">Transmembrane helix</keyword>
<keyword evidence="2" id="KW-0472">Membrane</keyword>
<name>A0A7W7YD10_9BACT</name>
<keyword evidence="2" id="KW-0812">Transmembrane</keyword>
<dbReference type="Proteomes" id="UP000590740">
    <property type="component" value="Unassembled WGS sequence"/>
</dbReference>
<dbReference type="Gene3D" id="1.25.40.10">
    <property type="entry name" value="Tetratricopeptide repeat domain"/>
    <property type="match status" value="1"/>
</dbReference>
<gene>
    <name evidence="3" type="ORF">HNQ65_003352</name>
</gene>
<dbReference type="RefSeq" id="WP_184340894.1">
    <property type="nucleotide sequence ID" value="NZ_JACHIG010000007.1"/>
</dbReference>
<evidence type="ECO:0000256" key="2">
    <source>
        <dbReference type="SAM" id="Phobius"/>
    </source>
</evidence>
<keyword evidence="4" id="KW-1185">Reference proteome</keyword>
<feature type="transmembrane region" description="Helical" evidence="2">
    <location>
        <begin position="27"/>
        <end position="47"/>
    </location>
</feature>
<dbReference type="InterPro" id="IPR011990">
    <property type="entry name" value="TPR-like_helical_dom_sf"/>
</dbReference>
<dbReference type="EMBL" id="JACHIG010000007">
    <property type="protein sequence ID" value="MBB5033762.1"/>
    <property type="molecule type" value="Genomic_DNA"/>
</dbReference>
<evidence type="ECO:0000256" key="1">
    <source>
        <dbReference type="SAM" id="MobiDB-lite"/>
    </source>
</evidence>
<dbReference type="AlphaFoldDB" id="A0A7W7YD10"/>
<proteinExistence type="predicted"/>
<feature type="region of interest" description="Disordered" evidence="1">
    <location>
        <begin position="1"/>
        <end position="21"/>
    </location>
</feature>
<sequence length="577" mass="62815">MADETDKTSAPAVTRREPTEMTLPGGFGSSVKFLGVLLVLLVAALVFGKKAWDARTHASSASLLKTAREAISRQDWTVAAENIRQAREAEPDDLTLLRVMVEYLDKTGLDPAFQLQALRRLHEAGQREPADLWVAGRASLRSGDVAGARTLLEKLPADLQATPEALELKAAILQQEGGDDQALKLQHLAAERTADDPLAAVRAAVLDAESVHSVQRASGMERLWTLAERTDKAGLAAMRFLVAQPGLTPPQVQELAHKVQAHREAGLADQLAVLSAQLRLEPAQRSSQIGDLVARHQSSSLEVKLVLARWLAAEREHEMLERLIPWEVVLKSEDLFPIAIQSLAEAGRWQQMSEVLRQHTLPMSEEGLAVWRALAASRLQPDMNEAQVQLKTAIKRAAATGNYGPLRAAAQVAEDLELWELALEGYQLLAQPKAGHELEMLEKCWQAATHLGDSTLLLDTARRQSTLRPTSALYAQRLDYLRLLRGEEIESVSSTAGGPGAPAILSALKAYRLGDRRQAAELLAAAQGTAVLEAGQRAVYAGLLAVLGDQARAFQLAEKISPRLLMAEEQAFLQKAL</sequence>